<gene>
    <name evidence="1" type="ORF">HYG81_07275</name>
</gene>
<dbReference type="GeneID" id="56142994"/>
<name>A0A7D6CQ52_9EURY</name>
<dbReference type="Proteomes" id="UP000510869">
    <property type="component" value="Chromosome"/>
</dbReference>
<evidence type="ECO:0000313" key="1">
    <source>
        <dbReference type="EMBL" id="QLK27392.1"/>
    </source>
</evidence>
<protein>
    <recommendedName>
        <fullName evidence="3">MarR family transcriptional regulator</fullName>
    </recommendedName>
</protein>
<dbReference type="EMBL" id="CP059154">
    <property type="protein sequence ID" value="QLK27392.1"/>
    <property type="molecule type" value="Genomic_DNA"/>
</dbReference>
<sequence length="66" mass="7277">MSDDEQLKAAIIDVLERDRHTHKSLRQTVSAEHDCSEEAVSQAISALHESGVIEHEQGYFALATDG</sequence>
<keyword evidence="2" id="KW-1185">Reference proteome</keyword>
<reference evidence="1 2" key="1">
    <citation type="submission" date="2020-07" db="EMBL/GenBank/DDBJ databases">
        <title>Natrinema (YPL30) sp. nov. and Haloterrigena xxxxxx (YPL8) sp. nov., isolated from a salt mine.</title>
        <authorList>
            <person name="Cui H."/>
        </authorList>
    </citation>
    <scope>NUCLEOTIDE SEQUENCE [LARGE SCALE GENOMIC DNA]</scope>
    <source>
        <strain evidence="1 2">YPL13</strain>
    </source>
</reference>
<evidence type="ECO:0000313" key="2">
    <source>
        <dbReference type="Proteomes" id="UP000510869"/>
    </source>
</evidence>
<organism evidence="1 2">
    <name type="scientific">Natrinema zhouii</name>
    <dbReference type="NCBI Taxonomy" id="1710539"/>
    <lineage>
        <taxon>Archaea</taxon>
        <taxon>Methanobacteriati</taxon>
        <taxon>Methanobacteriota</taxon>
        <taxon>Stenosarchaea group</taxon>
        <taxon>Halobacteria</taxon>
        <taxon>Halobacteriales</taxon>
        <taxon>Natrialbaceae</taxon>
        <taxon>Natrinema</taxon>
    </lineage>
</organism>
<evidence type="ECO:0008006" key="3">
    <source>
        <dbReference type="Google" id="ProtNLM"/>
    </source>
</evidence>
<dbReference type="AlphaFoldDB" id="A0A7D6CQ52"/>
<accession>A0A7D6CQ52</accession>
<dbReference type="OrthoDB" id="177427at2157"/>
<dbReference type="RefSeq" id="WP_180842554.1">
    <property type="nucleotide sequence ID" value="NZ_CP059154.1"/>
</dbReference>
<proteinExistence type="predicted"/>
<dbReference type="KEGG" id="nay:HYG81_07275"/>